<reference evidence="2" key="1">
    <citation type="submission" date="2022-07" db="EMBL/GenBank/DDBJ databases">
        <title>Phylogenomic reconstructions and comparative analyses of Kickxellomycotina fungi.</title>
        <authorList>
            <person name="Reynolds N.K."/>
            <person name="Stajich J.E."/>
            <person name="Barry K."/>
            <person name="Grigoriev I.V."/>
            <person name="Crous P."/>
            <person name="Smith M.E."/>
        </authorList>
    </citation>
    <scope>NUCLEOTIDE SEQUENCE</scope>
    <source>
        <strain evidence="2">NBRC 100468</strain>
    </source>
</reference>
<proteinExistence type="predicted"/>
<protein>
    <submittedName>
        <fullName evidence="2">Uncharacterized protein</fullName>
    </submittedName>
</protein>
<dbReference type="Proteomes" id="UP001150538">
    <property type="component" value="Unassembled WGS sequence"/>
</dbReference>
<keyword evidence="3" id="KW-1185">Reference proteome</keyword>
<accession>A0A9W7ZY20</accession>
<evidence type="ECO:0000313" key="2">
    <source>
        <dbReference type="EMBL" id="KAJ1913164.1"/>
    </source>
</evidence>
<feature type="region of interest" description="Disordered" evidence="1">
    <location>
        <begin position="93"/>
        <end position="117"/>
    </location>
</feature>
<evidence type="ECO:0000313" key="3">
    <source>
        <dbReference type="Proteomes" id="UP001150538"/>
    </source>
</evidence>
<organism evidence="2 3">
    <name type="scientific">Mycoemilia scoparia</name>
    <dbReference type="NCBI Taxonomy" id="417184"/>
    <lineage>
        <taxon>Eukaryota</taxon>
        <taxon>Fungi</taxon>
        <taxon>Fungi incertae sedis</taxon>
        <taxon>Zoopagomycota</taxon>
        <taxon>Kickxellomycotina</taxon>
        <taxon>Kickxellomycetes</taxon>
        <taxon>Kickxellales</taxon>
        <taxon>Kickxellaceae</taxon>
        <taxon>Mycoemilia</taxon>
    </lineage>
</organism>
<feature type="compositionally biased region" description="Low complexity" evidence="1">
    <location>
        <begin position="100"/>
        <end position="110"/>
    </location>
</feature>
<sequence length="199" mass="22696">MDGKERIDQSLQELLDRQNSLAMQICEESKNTMIKTNQINHNLRKLQTRGEDNLVQQKEVERITNENYTLLKKLEKFGTFTSIKDFAIDRSKSDGDALGKSKYSGSSKSSLPAANNGYDDNVELPEYMAQSIGKPTDAVAAMKQANIYFQHTLNGLDEMGDELVNTDRQFAKVKEQIEENKADTMRNKDIVTQYQNLYQ</sequence>
<dbReference type="AlphaFoldDB" id="A0A9W7ZY20"/>
<comment type="caution">
    <text evidence="2">The sequence shown here is derived from an EMBL/GenBank/DDBJ whole genome shotgun (WGS) entry which is preliminary data.</text>
</comment>
<name>A0A9W7ZY20_9FUNG</name>
<gene>
    <name evidence="2" type="ORF">H4219_005325</name>
</gene>
<evidence type="ECO:0000256" key="1">
    <source>
        <dbReference type="SAM" id="MobiDB-lite"/>
    </source>
</evidence>
<dbReference type="EMBL" id="JANBPU010000282">
    <property type="protein sequence ID" value="KAJ1913164.1"/>
    <property type="molecule type" value="Genomic_DNA"/>
</dbReference>